<gene>
    <name evidence="6" type="ORF">TTHERM_01194810</name>
</gene>
<comment type="similarity">
    <text evidence="3">Belongs to the TRAFAC class dynamin-like GTPase superfamily. Dynamin/Fzo/YdjA family.</text>
</comment>
<dbReference type="PROSITE" id="PS00410">
    <property type="entry name" value="G_DYNAMIN_1"/>
    <property type="match status" value="1"/>
</dbReference>
<organism evidence="6 7">
    <name type="scientific">Tetrahymena thermophila (strain SB210)</name>
    <dbReference type="NCBI Taxonomy" id="312017"/>
    <lineage>
        <taxon>Eukaryota</taxon>
        <taxon>Sar</taxon>
        <taxon>Alveolata</taxon>
        <taxon>Ciliophora</taxon>
        <taxon>Intramacronucleata</taxon>
        <taxon>Oligohymenophorea</taxon>
        <taxon>Hymenostomatida</taxon>
        <taxon>Tetrahymenina</taxon>
        <taxon>Tetrahymenidae</taxon>
        <taxon>Tetrahymena</taxon>
    </lineage>
</organism>
<dbReference type="SMR" id="Q22AJ4"/>
<dbReference type="GO" id="GO:0003924">
    <property type="term" value="F:GTPase activity"/>
    <property type="evidence" value="ECO:0007669"/>
    <property type="project" value="InterPro"/>
</dbReference>
<evidence type="ECO:0000256" key="2">
    <source>
        <dbReference type="ARBA" id="ARBA00023134"/>
    </source>
</evidence>
<dbReference type="eggNOG" id="KOG0446">
    <property type="taxonomic scope" value="Eukaryota"/>
</dbReference>
<dbReference type="GeneID" id="7828485"/>
<evidence type="ECO:0000256" key="1">
    <source>
        <dbReference type="ARBA" id="ARBA00022741"/>
    </source>
</evidence>
<dbReference type="SUPFAM" id="SSF52540">
    <property type="entry name" value="P-loop containing nucleoside triphosphate hydrolases"/>
    <property type="match status" value="1"/>
</dbReference>
<dbReference type="PRINTS" id="PR00195">
    <property type="entry name" value="DYNAMIN"/>
</dbReference>
<dbReference type="PANTHER" id="PTHR11566">
    <property type="entry name" value="DYNAMIN"/>
    <property type="match status" value="1"/>
</dbReference>
<dbReference type="InterPro" id="IPR003130">
    <property type="entry name" value="GED"/>
</dbReference>
<dbReference type="GO" id="GO:0005525">
    <property type="term" value="F:GTP binding"/>
    <property type="evidence" value="ECO:0007669"/>
    <property type="project" value="UniProtKB-KW"/>
</dbReference>
<feature type="domain" description="Dynamin-type G" evidence="5">
    <location>
        <begin position="33"/>
        <end position="304"/>
    </location>
</feature>
<dbReference type="PANTHER" id="PTHR11566:SF233">
    <property type="entry name" value="CHROMOSOME UNDETERMINED SCAFFOLD_59, WHOLE GENOME SHOTGUN SEQUENCE"/>
    <property type="match status" value="1"/>
</dbReference>
<dbReference type="InterPro" id="IPR022812">
    <property type="entry name" value="Dynamin"/>
</dbReference>
<accession>Q22AJ4</accession>
<dbReference type="KEGG" id="tet:TTHERM_01194810"/>
<dbReference type="InterPro" id="IPR020850">
    <property type="entry name" value="GED_dom"/>
</dbReference>
<dbReference type="CDD" id="cd08771">
    <property type="entry name" value="DLP_1"/>
    <property type="match status" value="1"/>
</dbReference>
<dbReference type="GO" id="GO:0005874">
    <property type="term" value="C:microtubule"/>
    <property type="evidence" value="ECO:0007669"/>
    <property type="project" value="TreeGrafter"/>
</dbReference>
<dbReference type="InterPro" id="IPR030381">
    <property type="entry name" value="G_DYNAMIN_dom"/>
</dbReference>
<dbReference type="InterPro" id="IPR000375">
    <property type="entry name" value="Dynamin_stalk"/>
</dbReference>
<feature type="domain" description="GED" evidence="4">
    <location>
        <begin position="587"/>
        <end position="681"/>
    </location>
</feature>
<dbReference type="InterPro" id="IPR027417">
    <property type="entry name" value="P-loop_NTPase"/>
</dbReference>
<dbReference type="Pfam" id="PF02212">
    <property type="entry name" value="GED"/>
    <property type="match status" value="1"/>
</dbReference>
<dbReference type="Gene3D" id="3.40.50.300">
    <property type="entry name" value="P-loop containing nucleotide triphosphate hydrolases"/>
    <property type="match status" value="1"/>
</dbReference>
<dbReference type="Proteomes" id="UP000009168">
    <property type="component" value="Unassembled WGS sequence"/>
</dbReference>
<evidence type="ECO:0000313" key="7">
    <source>
        <dbReference type="Proteomes" id="UP000009168"/>
    </source>
</evidence>
<dbReference type="Gene3D" id="1.20.120.1240">
    <property type="entry name" value="Dynamin, middle domain"/>
    <property type="match status" value="1"/>
</dbReference>
<evidence type="ECO:0000259" key="4">
    <source>
        <dbReference type="PROSITE" id="PS51388"/>
    </source>
</evidence>
<dbReference type="PROSITE" id="PS51718">
    <property type="entry name" value="G_DYNAMIN_2"/>
    <property type="match status" value="1"/>
</dbReference>
<dbReference type="HOGENOM" id="CLU_401462_0_0_1"/>
<evidence type="ECO:0000259" key="5">
    <source>
        <dbReference type="PROSITE" id="PS51718"/>
    </source>
</evidence>
<dbReference type="Pfam" id="PF00350">
    <property type="entry name" value="Dynamin_N"/>
    <property type="match status" value="1"/>
</dbReference>
<dbReference type="EMBL" id="GG662677">
    <property type="protein sequence ID" value="EAR82322.2"/>
    <property type="molecule type" value="Genomic_DNA"/>
</dbReference>
<dbReference type="AlphaFoldDB" id="Q22AJ4"/>
<keyword evidence="2 3" id="KW-0342">GTP-binding</keyword>
<sequence length="710" mass="82617">MTNTIVPANNFQNIKEVIKVVNKLRDFGIESDKIQLPKIVVIGVQSSGKSSLLEQIVQLDFLPRGTGVVTRCPLEIRLIEVTNQDSDFKPYAYFFEERQKIFHDFELVKKEIQKITNDFAGPGKKIVDKVITLTIYQAQCPTLTLIDLPGMTLNSVGDQKDIERVTQDMTKKYIIEKTTIILCVIPINQDLENSLALNLARSVDENGERTIGVLTMIDIMNPGTNCENVLKNRQIPLLHRYYGMKPRSQKDINENVSVQEAIQREQLYFTSHQIYSMYPEYTGTNALTNKLSTLLDSHIRTFLPSIHKKIKMTLSERIKERQQLGNEFPTEVTQQLYELTNIINTSLNLFKQAMTNYDASEIQNIGKIKVDERVGKSYADFLFDKYLLICKKISEEQVFKVKMKDLIKELGKFRVQVNGFLPFEVFESQIKQKINLYETEAIVILEQLKEHVRKVLNHCIDLFPFPNNKIKKIMQDILQNFVQTEYNFTSSHIKTAFYCYKDCICSKMIDIHETESKLKQNHVYLQNDNQQKKVLYEYISKNKSFMEWTVQEIMIKAENLCNVPITMSDLQNTYTKAEEKVQNTDEVLRYSIIYYKYMDNFRKQISDQIPQCIQSLFINSLCKNLMVKVFQAIQSKEYKEIIEKNLKEDEIIATKRAKVIQSIQKLAKANDRLERLIDQGQNCNHMLSTTYGDEENYIHESLEDSDGIDD</sequence>
<name>Q22AJ4_TETTS</name>
<dbReference type="GO" id="GO:0008017">
    <property type="term" value="F:microtubule binding"/>
    <property type="evidence" value="ECO:0007669"/>
    <property type="project" value="TreeGrafter"/>
</dbReference>
<evidence type="ECO:0000313" key="6">
    <source>
        <dbReference type="EMBL" id="EAR82322.2"/>
    </source>
</evidence>
<dbReference type="GO" id="GO:0016020">
    <property type="term" value="C:membrane"/>
    <property type="evidence" value="ECO:0007669"/>
    <property type="project" value="TreeGrafter"/>
</dbReference>
<dbReference type="GO" id="GO:0005737">
    <property type="term" value="C:cytoplasm"/>
    <property type="evidence" value="ECO:0007669"/>
    <property type="project" value="TreeGrafter"/>
</dbReference>
<dbReference type="STRING" id="312017.Q22AJ4"/>
<dbReference type="OrthoDB" id="5061070at2759"/>
<dbReference type="InterPro" id="IPR001401">
    <property type="entry name" value="Dynamin_GTPase"/>
</dbReference>
<dbReference type="InterPro" id="IPR019762">
    <property type="entry name" value="Dynamin_GTPase_CS"/>
</dbReference>
<dbReference type="Pfam" id="PF01031">
    <property type="entry name" value="Dynamin_M"/>
    <property type="match status" value="1"/>
</dbReference>
<keyword evidence="7" id="KW-1185">Reference proteome</keyword>
<protein>
    <submittedName>
        <fullName evidence="6">Dynamin central region family protein</fullName>
    </submittedName>
</protein>
<dbReference type="PROSITE" id="PS51388">
    <property type="entry name" value="GED"/>
    <property type="match status" value="1"/>
</dbReference>
<reference evidence="7" key="1">
    <citation type="journal article" date="2006" name="PLoS Biol.">
        <title>Macronuclear genome sequence of the ciliate Tetrahymena thermophila, a model eukaryote.</title>
        <authorList>
            <person name="Eisen J.A."/>
            <person name="Coyne R.S."/>
            <person name="Wu M."/>
            <person name="Wu D."/>
            <person name="Thiagarajan M."/>
            <person name="Wortman J.R."/>
            <person name="Badger J.H."/>
            <person name="Ren Q."/>
            <person name="Amedeo P."/>
            <person name="Jones K.M."/>
            <person name="Tallon L.J."/>
            <person name="Delcher A.L."/>
            <person name="Salzberg S.L."/>
            <person name="Silva J.C."/>
            <person name="Haas B.J."/>
            <person name="Majoros W.H."/>
            <person name="Farzad M."/>
            <person name="Carlton J.M."/>
            <person name="Smith R.K. Jr."/>
            <person name="Garg J."/>
            <person name="Pearlman R.E."/>
            <person name="Karrer K.M."/>
            <person name="Sun L."/>
            <person name="Manning G."/>
            <person name="Elde N.C."/>
            <person name="Turkewitz A.P."/>
            <person name="Asai D.J."/>
            <person name="Wilkes D.E."/>
            <person name="Wang Y."/>
            <person name="Cai H."/>
            <person name="Collins K."/>
            <person name="Stewart B.A."/>
            <person name="Lee S.R."/>
            <person name="Wilamowska K."/>
            <person name="Weinberg Z."/>
            <person name="Ruzzo W.L."/>
            <person name="Wloga D."/>
            <person name="Gaertig J."/>
            <person name="Frankel J."/>
            <person name="Tsao C.-C."/>
            <person name="Gorovsky M.A."/>
            <person name="Keeling P.J."/>
            <person name="Waller R.F."/>
            <person name="Patron N.J."/>
            <person name="Cherry J.M."/>
            <person name="Stover N.A."/>
            <person name="Krieger C.J."/>
            <person name="del Toro C."/>
            <person name="Ryder H.F."/>
            <person name="Williamson S.C."/>
            <person name="Barbeau R.A."/>
            <person name="Hamilton E.P."/>
            <person name="Orias E."/>
        </authorList>
    </citation>
    <scope>NUCLEOTIDE SEQUENCE [LARGE SCALE GENOMIC DNA]</scope>
    <source>
        <strain evidence="7">SB210</strain>
    </source>
</reference>
<proteinExistence type="inferred from homology"/>
<evidence type="ECO:0000256" key="3">
    <source>
        <dbReference type="RuleBase" id="RU003932"/>
    </source>
</evidence>
<dbReference type="SMART" id="SM00053">
    <property type="entry name" value="DYNc"/>
    <property type="match status" value="1"/>
</dbReference>
<dbReference type="RefSeq" id="XP_001029985.2">
    <property type="nucleotide sequence ID" value="XM_001029985.2"/>
</dbReference>
<keyword evidence="1 3" id="KW-0547">Nucleotide-binding</keyword>
<dbReference type="InParanoid" id="Q22AJ4"/>
<dbReference type="InterPro" id="IPR045063">
    <property type="entry name" value="Dynamin_N"/>
</dbReference>